<dbReference type="Proteomes" id="UP000036771">
    <property type="component" value="Unassembled WGS sequence"/>
</dbReference>
<keyword evidence="10" id="KW-0408">Iron</keyword>
<evidence type="ECO:0000256" key="6">
    <source>
        <dbReference type="ARBA" id="ARBA00022692"/>
    </source>
</evidence>
<evidence type="ECO:0000256" key="5">
    <source>
        <dbReference type="ARBA" id="ARBA00022617"/>
    </source>
</evidence>
<keyword evidence="9 13" id="KW-1133">Transmembrane helix</keyword>
<keyword evidence="8" id="KW-0249">Electron transport</keyword>
<evidence type="ECO:0000313" key="15">
    <source>
        <dbReference type="EMBL" id="GAO98285.1"/>
    </source>
</evidence>
<dbReference type="GO" id="GO:0020037">
    <property type="term" value="F:heme binding"/>
    <property type="evidence" value="ECO:0007669"/>
    <property type="project" value="TreeGrafter"/>
</dbReference>
<feature type="transmembrane region" description="Helical" evidence="13">
    <location>
        <begin position="12"/>
        <end position="34"/>
    </location>
</feature>
<accession>A0A0K8MCL1</accession>
<feature type="transmembrane region" description="Helical" evidence="13">
    <location>
        <begin position="145"/>
        <end position="166"/>
    </location>
</feature>
<gene>
    <name evidence="15" type="ORF">Cva_00934</name>
</gene>
<keyword evidence="11 13" id="KW-0472">Membrane</keyword>
<feature type="domain" description="Cytochrome b561 bacterial/Ni-hydrogenase" evidence="14">
    <location>
        <begin position="9"/>
        <end position="179"/>
    </location>
</feature>
<keyword evidence="7" id="KW-0479">Metal-binding</keyword>
<comment type="similarity">
    <text evidence="12">Belongs to the cytochrome b561 family.</text>
</comment>
<feature type="transmembrane region" description="Helical" evidence="13">
    <location>
        <begin position="46"/>
        <end position="67"/>
    </location>
</feature>
<dbReference type="GO" id="GO:0046872">
    <property type="term" value="F:metal ion binding"/>
    <property type="evidence" value="ECO:0007669"/>
    <property type="project" value="UniProtKB-KW"/>
</dbReference>
<evidence type="ECO:0000256" key="1">
    <source>
        <dbReference type="ARBA" id="ARBA00001970"/>
    </source>
</evidence>
<evidence type="ECO:0000256" key="12">
    <source>
        <dbReference type="ARBA" id="ARBA00037975"/>
    </source>
</evidence>
<sequence>MLKNTQASWGIISRLFHWVIALMVVTLLTVGLIMTGMEPGAEKWKLYGLHKATGMTVLALVILRLFWRVFNPVPALPKGLSQWQMIAAYANIYFLYLLLFCMPLSGFIMSVFGGHDIDYFGLVTIKAVTQGQTPLGILSHAVHITLAYVIIGVVSLHVAAALYHQFYLKNNLLRRMITGKPL</sequence>
<dbReference type="OrthoDB" id="1247465at2"/>
<evidence type="ECO:0000256" key="10">
    <source>
        <dbReference type="ARBA" id="ARBA00023004"/>
    </source>
</evidence>
<dbReference type="InterPro" id="IPR052168">
    <property type="entry name" value="Cytochrome_b561_oxidase"/>
</dbReference>
<protein>
    <recommendedName>
        <fullName evidence="14">Cytochrome b561 bacterial/Ni-hydrogenase domain-containing protein</fullName>
    </recommendedName>
</protein>
<dbReference type="PANTHER" id="PTHR30529:SF1">
    <property type="entry name" value="CYTOCHROME B561 HOMOLOG 2"/>
    <property type="match status" value="1"/>
</dbReference>
<comment type="caution">
    <text evidence="15">The sequence shown here is derived from an EMBL/GenBank/DDBJ whole genome shotgun (WGS) entry which is preliminary data.</text>
</comment>
<evidence type="ECO:0000256" key="2">
    <source>
        <dbReference type="ARBA" id="ARBA00004651"/>
    </source>
</evidence>
<evidence type="ECO:0000256" key="8">
    <source>
        <dbReference type="ARBA" id="ARBA00022982"/>
    </source>
</evidence>
<evidence type="ECO:0000313" key="16">
    <source>
        <dbReference type="Proteomes" id="UP000036771"/>
    </source>
</evidence>
<reference evidence="15 16" key="1">
    <citation type="submission" date="2015-03" db="EMBL/GenBank/DDBJ databases">
        <title>Caedibacter varicaedens, whole genome shotgun sequence.</title>
        <authorList>
            <person name="Suzuki H."/>
            <person name="Dapper A.L."/>
            <person name="Gibson A.K."/>
            <person name="Jackson C."/>
            <person name="Lee H."/>
            <person name="Pejaver V.R."/>
            <person name="Doak T."/>
            <person name="Lynch M."/>
        </authorList>
    </citation>
    <scope>NUCLEOTIDE SEQUENCE [LARGE SCALE GENOMIC DNA]</scope>
</reference>
<dbReference type="GO" id="GO:0009055">
    <property type="term" value="F:electron transfer activity"/>
    <property type="evidence" value="ECO:0007669"/>
    <property type="project" value="InterPro"/>
</dbReference>
<dbReference type="Gene3D" id="1.20.950.20">
    <property type="entry name" value="Transmembrane di-heme cytochromes, Chain C"/>
    <property type="match status" value="1"/>
</dbReference>
<comment type="cofactor">
    <cofactor evidence="1">
        <name>heme b</name>
        <dbReference type="ChEBI" id="CHEBI:60344"/>
    </cofactor>
</comment>
<feature type="transmembrane region" description="Helical" evidence="13">
    <location>
        <begin position="88"/>
        <end position="112"/>
    </location>
</feature>
<dbReference type="GO" id="GO:0005886">
    <property type="term" value="C:plasma membrane"/>
    <property type="evidence" value="ECO:0007669"/>
    <property type="project" value="UniProtKB-SubCell"/>
</dbReference>
<dbReference type="GO" id="GO:0022904">
    <property type="term" value="P:respiratory electron transport chain"/>
    <property type="evidence" value="ECO:0007669"/>
    <property type="project" value="InterPro"/>
</dbReference>
<proteinExistence type="inferred from homology"/>
<name>A0A0K8MCL1_9PROT</name>
<dbReference type="InterPro" id="IPR011577">
    <property type="entry name" value="Cyt_b561_bac/Ni-Hgenase"/>
</dbReference>
<dbReference type="STRING" id="1629334.Cva_00934"/>
<keyword evidence="4" id="KW-1003">Cell membrane</keyword>
<dbReference type="SUPFAM" id="SSF81342">
    <property type="entry name" value="Transmembrane di-heme cytochromes"/>
    <property type="match status" value="1"/>
</dbReference>
<evidence type="ECO:0000256" key="11">
    <source>
        <dbReference type="ARBA" id="ARBA00023136"/>
    </source>
</evidence>
<keyword evidence="5" id="KW-0349">Heme</keyword>
<evidence type="ECO:0000256" key="3">
    <source>
        <dbReference type="ARBA" id="ARBA00022448"/>
    </source>
</evidence>
<keyword evidence="16" id="KW-1185">Reference proteome</keyword>
<evidence type="ECO:0000256" key="13">
    <source>
        <dbReference type="SAM" id="Phobius"/>
    </source>
</evidence>
<organism evidence="15 16">
    <name type="scientific">Caedimonas varicaedens</name>
    <dbReference type="NCBI Taxonomy" id="1629334"/>
    <lineage>
        <taxon>Bacteria</taxon>
        <taxon>Pseudomonadati</taxon>
        <taxon>Pseudomonadota</taxon>
        <taxon>Alphaproteobacteria</taxon>
        <taxon>Holosporales</taxon>
        <taxon>Caedimonadaceae</taxon>
        <taxon>Caedimonas</taxon>
    </lineage>
</organism>
<evidence type="ECO:0000256" key="4">
    <source>
        <dbReference type="ARBA" id="ARBA00022475"/>
    </source>
</evidence>
<keyword evidence="6 13" id="KW-0812">Transmembrane</keyword>
<dbReference type="InterPro" id="IPR016174">
    <property type="entry name" value="Di-haem_cyt_TM"/>
</dbReference>
<evidence type="ECO:0000256" key="7">
    <source>
        <dbReference type="ARBA" id="ARBA00022723"/>
    </source>
</evidence>
<evidence type="ECO:0000259" key="14">
    <source>
        <dbReference type="Pfam" id="PF01292"/>
    </source>
</evidence>
<dbReference type="EMBL" id="BBVC01000039">
    <property type="protein sequence ID" value="GAO98285.1"/>
    <property type="molecule type" value="Genomic_DNA"/>
</dbReference>
<dbReference type="PANTHER" id="PTHR30529">
    <property type="entry name" value="CYTOCHROME B561"/>
    <property type="match status" value="1"/>
</dbReference>
<comment type="subcellular location">
    <subcellularLocation>
        <location evidence="2">Cell membrane</location>
        <topology evidence="2">Multi-pass membrane protein</topology>
    </subcellularLocation>
</comment>
<dbReference type="AlphaFoldDB" id="A0A0K8MCL1"/>
<keyword evidence="3" id="KW-0813">Transport</keyword>
<evidence type="ECO:0000256" key="9">
    <source>
        <dbReference type="ARBA" id="ARBA00022989"/>
    </source>
</evidence>
<dbReference type="Pfam" id="PF01292">
    <property type="entry name" value="Ni_hydr_CYTB"/>
    <property type="match status" value="1"/>
</dbReference>